<feature type="coiled-coil region" evidence="2">
    <location>
        <begin position="392"/>
        <end position="433"/>
    </location>
</feature>
<evidence type="ECO:0000256" key="2">
    <source>
        <dbReference type="SAM" id="Coils"/>
    </source>
</evidence>
<keyword evidence="4" id="KW-1185">Reference proteome</keyword>
<reference evidence="5" key="1">
    <citation type="submission" date="2025-08" db="UniProtKB">
        <authorList>
            <consortium name="RefSeq"/>
        </authorList>
    </citation>
    <scope>IDENTIFICATION</scope>
    <source>
        <tissue evidence="5">Tentacle</tissue>
    </source>
</reference>
<evidence type="ECO:0000256" key="1">
    <source>
        <dbReference type="ARBA" id="ARBA00023054"/>
    </source>
</evidence>
<dbReference type="FunCoup" id="A0A6P8HW01">
    <property type="interactions" value="2"/>
</dbReference>
<dbReference type="InParanoid" id="A0A6P8HW01"/>
<name>A0A6P8HW01_ACTTE</name>
<dbReference type="PANTHER" id="PTHR34916">
    <property type="entry name" value="GI:13385330"/>
    <property type="match status" value="1"/>
</dbReference>
<sequence length="462" mass="53682">MADKQQEEDKRPLKNLLEKVYEVHRNDIKDYASGHLNLSKLMKSQSERHSPWESSKEPPIRLKAAHRVVDYPVRVGQLSEAETVQQKMEDTLIEFSLGPIGSMTGESVLKLAAEPEVSSATKRVPVNVEELHLPEIMIPVAHKDRKGEEYYENAFLQSYLNQPTKRDQFASFKDFEDKVIHLKDANDRGVLTGEKTVRMLHKKLLKKLNALDSTSQRGPNFHRLQIYTDIWQEIIDHSDTFGGILKSIKDEYDNYMSYLLDTQRPSQHKLLYHHLDSLAQDQSVSGELKKEQERVAMFEKEARSLLEENERLKIELKEEEDKAAEELANVAKETQAPKAQVHVEDVPKDLEEQVNDLHTQIFEKLEAIEALKRHQRQECVPVSVCHHLEQCVKETEVDIQKLLKQNEFLEQSIVELEKELEELMEKSHTDENEARKMWKGINTLDVIKLSQSKKKKKKSKKR</sequence>
<dbReference type="InterPro" id="IPR032755">
    <property type="entry name" value="TSNAXIP1_N"/>
</dbReference>
<evidence type="ECO:0000259" key="3">
    <source>
        <dbReference type="Pfam" id="PF15739"/>
    </source>
</evidence>
<dbReference type="Pfam" id="PF15739">
    <property type="entry name" value="TSNAXIP1_N"/>
    <property type="match status" value="1"/>
</dbReference>
<dbReference type="KEGG" id="aten:116296678"/>
<feature type="domain" description="Translin-associated factor X-interacting protein 1 N-terminal" evidence="3">
    <location>
        <begin position="202"/>
        <end position="313"/>
    </location>
</feature>
<dbReference type="PANTHER" id="PTHR34916:SF1">
    <property type="entry name" value="GI:13385330"/>
    <property type="match status" value="1"/>
</dbReference>
<dbReference type="RefSeq" id="XP_031560594.1">
    <property type="nucleotide sequence ID" value="XM_031704734.1"/>
</dbReference>
<accession>A0A6P8HW01</accession>
<proteinExistence type="predicted"/>
<organism evidence="4 5">
    <name type="scientific">Actinia tenebrosa</name>
    <name type="common">Australian red waratah sea anemone</name>
    <dbReference type="NCBI Taxonomy" id="6105"/>
    <lineage>
        <taxon>Eukaryota</taxon>
        <taxon>Metazoa</taxon>
        <taxon>Cnidaria</taxon>
        <taxon>Anthozoa</taxon>
        <taxon>Hexacorallia</taxon>
        <taxon>Actiniaria</taxon>
        <taxon>Actiniidae</taxon>
        <taxon>Actinia</taxon>
    </lineage>
</organism>
<dbReference type="OrthoDB" id="10024479at2759"/>
<feature type="coiled-coil region" evidence="2">
    <location>
        <begin position="288"/>
        <end position="336"/>
    </location>
</feature>
<gene>
    <name evidence="5" type="primary">LOC116296678</name>
</gene>
<keyword evidence="1 2" id="KW-0175">Coiled coil</keyword>
<dbReference type="GeneID" id="116296678"/>
<protein>
    <submittedName>
        <fullName evidence="5">Uncharacterized protein LOC116296678</fullName>
    </submittedName>
</protein>
<evidence type="ECO:0000313" key="5">
    <source>
        <dbReference type="RefSeq" id="XP_031560594.1"/>
    </source>
</evidence>
<dbReference type="AlphaFoldDB" id="A0A6P8HW01"/>
<evidence type="ECO:0000313" key="4">
    <source>
        <dbReference type="Proteomes" id="UP000515163"/>
    </source>
</evidence>
<dbReference type="Proteomes" id="UP000515163">
    <property type="component" value="Unplaced"/>
</dbReference>